<name>A0A558C7L4_9PSEU</name>
<sequence>MARTRPSEAAIVSGDRQAAKGLLRVADGQPLRQRQVRQVQVEQQIRQLMRIVPVTRGPYPPGGQAGERSAMPWRRYVSRTNTSSYW</sequence>
<keyword evidence="2" id="KW-1185">Reference proteome</keyword>
<dbReference type="EMBL" id="VJWX01000224">
    <property type="protein sequence ID" value="TVT44602.1"/>
    <property type="molecule type" value="Genomic_DNA"/>
</dbReference>
<proteinExistence type="predicted"/>
<gene>
    <name evidence="1" type="ORF">FNH05_21215</name>
</gene>
<evidence type="ECO:0000313" key="2">
    <source>
        <dbReference type="Proteomes" id="UP000320011"/>
    </source>
</evidence>
<dbReference type="AlphaFoldDB" id="A0A558C7L4"/>
<evidence type="ECO:0000313" key="1">
    <source>
        <dbReference type="EMBL" id="TVT44602.1"/>
    </source>
</evidence>
<comment type="caution">
    <text evidence="1">The sequence shown here is derived from an EMBL/GenBank/DDBJ whole genome shotgun (WGS) entry which is preliminary data.</text>
</comment>
<dbReference type="Proteomes" id="UP000320011">
    <property type="component" value="Unassembled WGS sequence"/>
</dbReference>
<organism evidence="1 2">
    <name type="scientific">Amycolatopsis rhizosphaerae</name>
    <dbReference type="NCBI Taxonomy" id="2053003"/>
    <lineage>
        <taxon>Bacteria</taxon>
        <taxon>Bacillati</taxon>
        <taxon>Actinomycetota</taxon>
        <taxon>Actinomycetes</taxon>
        <taxon>Pseudonocardiales</taxon>
        <taxon>Pseudonocardiaceae</taxon>
        <taxon>Amycolatopsis</taxon>
    </lineage>
</organism>
<protein>
    <submittedName>
        <fullName evidence="1">Uncharacterized protein</fullName>
    </submittedName>
</protein>
<accession>A0A558C7L4</accession>
<reference evidence="1 2" key="1">
    <citation type="submission" date="2019-07" db="EMBL/GenBank/DDBJ databases">
        <authorList>
            <person name="Duangmal K."/>
            <person name="Teo W.F.A."/>
        </authorList>
    </citation>
    <scope>NUCLEOTIDE SEQUENCE [LARGE SCALE GENOMIC DNA]</scope>
    <source>
        <strain evidence="1 2">TBRC 6029</strain>
    </source>
</reference>
<reference evidence="1 2" key="2">
    <citation type="submission" date="2019-08" db="EMBL/GenBank/DDBJ databases">
        <title>Amycolatopsis acidicola sp. nov., isolated from peat swamp forest soil.</title>
        <authorList>
            <person name="Srisuk N."/>
        </authorList>
    </citation>
    <scope>NUCLEOTIDE SEQUENCE [LARGE SCALE GENOMIC DNA]</scope>
    <source>
        <strain evidence="1 2">TBRC 6029</strain>
    </source>
</reference>
<dbReference type="RefSeq" id="WP_144590457.1">
    <property type="nucleotide sequence ID" value="NZ_VJWX01000224.1"/>
</dbReference>